<dbReference type="EnsemblFungi" id="EJT75750">
    <property type="protein sequence ID" value="EJT75750"/>
    <property type="gene ID" value="GGTG_05680"/>
</dbReference>
<sequence>MGSTTITILDCICSSCASEDHRQWYNDRARERGGEEIPPPEKDLVCIRTGKVVVYGVKPNGK</sequence>
<dbReference type="RefSeq" id="XP_009221750.1">
    <property type="nucleotide sequence ID" value="XM_009223486.1"/>
</dbReference>
<gene>
    <name evidence="2" type="primary">20346138</name>
    <name evidence="1" type="ORF">GGTG_05680</name>
</gene>
<reference evidence="1" key="2">
    <citation type="submission" date="2010-07" db="EMBL/GenBank/DDBJ databases">
        <authorList>
            <consortium name="The Broad Institute Genome Sequencing Platform"/>
            <consortium name="Broad Institute Genome Sequencing Center for Infectious Disease"/>
            <person name="Ma L.-J."/>
            <person name="Dead R."/>
            <person name="Young S."/>
            <person name="Zeng Q."/>
            <person name="Koehrsen M."/>
            <person name="Alvarado L."/>
            <person name="Berlin A."/>
            <person name="Chapman S.B."/>
            <person name="Chen Z."/>
            <person name="Freedman E."/>
            <person name="Gellesch M."/>
            <person name="Goldberg J."/>
            <person name="Griggs A."/>
            <person name="Gujja S."/>
            <person name="Heilman E.R."/>
            <person name="Heiman D."/>
            <person name="Hepburn T."/>
            <person name="Howarth C."/>
            <person name="Jen D."/>
            <person name="Larson L."/>
            <person name="Mehta T."/>
            <person name="Neiman D."/>
            <person name="Pearson M."/>
            <person name="Roberts A."/>
            <person name="Saif S."/>
            <person name="Shea T."/>
            <person name="Shenoy N."/>
            <person name="Sisk P."/>
            <person name="Stolte C."/>
            <person name="Sykes S."/>
            <person name="Walk T."/>
            <person name="White J."/>
            <person name="Yandava C."/>
            <person name="Haas B."/>
            <person name="Nusbaum C."/>
            <person name="Birren B."/>
        </authorList>
    </citation>
    <scope>NUCLEOTIDE SEQUENCE</scope>
    <source>
        <strain evidence="1">R3-111a-1</strain>
    </source>
</reference>
<evidence type="ECO:0000313" key="3">
    <source>
        <dbReference type="Proteomes" id="UP000006039"/>
    </source>
</evidence>
<dbReference type="HOGENOM" id="CLU_2904312_0_0_1"/>
<dbReference type="VEuPathDB" id="FungiDB:GGTG_05680"/>
<organism evidence="1">
    <name type="scientific">Gaeumannomyces tritici (strain R3-111a-1)</name>
    <name type="common">Wheat and barley take-all root rot fungus</name>
    <name type="synonym">Gaeumannomyces graminis var. tritici</name>
    <dbReference type="NCBI Taxonomy" id="644352"/>
    <lineage>
        <taxon>Eukaryota</taxon>
        <taxon>Fungi</taxon>
        <taxon>Dikarya</taxon>
        <taxon>Ascomycota</taxon>
        <taxon>Pezizomycotina</taxon>
        <taxon>Sordariomycetes</taxon>
        <taxon>Sordariomycetidae</taxon>
        <taxon>Magnaporthales</taxon>
        <taxon>Magnaporthaceae</taxon>
        <taxon>Gaeumannomyces</taxon>
    </lineage>
</organism>
<name>J3NWL8_GAET3</name>
<reference evidence="2" key="4">
    <citation type="journal article" date="2015" name="G3 (Bethesda)">
        <title>Genome sequences of three phytopathogenic species of the Magnaporthaceae family of fungi.</title>
        <authorList>
            <person name="Okagaki L.H."/>
            <person name="Nunes C.C."/>
            <person name="Sailsbery J."/>
            <person name="Clay B."/>
            <person name="Brown D."/>
            <person name="John T."/>
            <person name="Oh Y."/>
            <person name="Young N."/>
            <person name="Fitzgerald M."/>
            <person name="Haas B.J."/>
            <person name="Zeng Q."/>
            <person name="Young S."/>
            <person name="Adiconis X."/>
            <person name="Fan L."/>
            <person name="Levin J.Z."/>
            <person name="Mitchell T.K."/>
            <person name="Okubara P.A."/>
            <person name="Farman M.L."/>
            <person name="Kohn L.M."/>
            <person name="Birren B."/>
            <person name="Ma L.-J."/>
            <person name="Dean R.A."/>
        </authorList>
    </citation>
    <scope>NUCLEOTIDE SEQUENCE</scope>
    <source>
        <strain evidence="2">R3-111a-1</strain>
    </source>
</reference>
<evidence type="ECO:0000313" key="2">
    <source>
        <dbReference type="EnsemblFungi" id="EJT75750"/>
    </source>
</evidence>
<reference evidence="3" key="1">
    <citation type="submission" date="2010-07" db="EMBL/GenBank/DDBJ databases">
        <title>The genome sequence of Gaeumannomyces graminis var. tritici strain R3-111a-1.</title>
        <authorList>
            <consortium name="The Broad Institute Genome Sequencing Platform"/>
            <person name="Ma L.-J."/>
            <person name="Dead R."/>
            <person name="Young S."/>
            <person name="Zeng Q."/>
            <person name="Koehrsen M."/>
            <person name="Alvarado L."/>
            <person name="Berlin A."/>
            <person name="Chapman S.B."/>
            <person name="Chen Z."/>
            <person name="Freedman E."/>
            <person name="Gellesch M."/>
            <person name="Goldberg J."/>
            <person name="Griggs A."/>
            <person name="Gujja S."/>
            <person name="Heilman E.R."/>
            <person name="Heiman D."/>
            <person name="Hepburn T."/>
            <person name="Howarth C."/>
            <person name="Jen D."/>
            <person name="Larson L."/>
            <person name="Mehta T."/>
            <person name="Neiman D."/>
            <person name="Pearson M."/>
            <person name="Roberts A."/>
            <person name="Saif S."/>
            <person name="Shea T."/>
            <person name="Shenoy N."/>
            <person name="Sisk P."/>
            <person name="Stolte C."/>
            <person name="Sykes S."/>
            <person name="Walk T."/>
            <person name="White J."/>
            <person name="Yandava C."/>
            <person name="Haas B."/>
            <person name="Nusbaum C."/>
            <person name="Birren B."/>
        </authorList>
    </citation>
    <scope>NUCLEOTIDE SEQUENCE [LARGE SCALE GENOMIC DNA]</scope>
    <source>
        <strain evidence="3">R3-111a-1</strain>
    </source>
</reference>
<reference evidence="2" key="5">
    <citation type="submission" date="2018-04" db="UniProtKB">
        <authorList>
            <consortium name="EnsemblFungi"/>
        </authorList>
    </citation>
    <scope>IDENTIFICATION</scope>
    <source>
        <strain evidence="2">R3-111a-1</strain>
    </source>
</reference>
<dbReference type="EMBL" id="GL385397">
    <property type="protein sequence ID" value="EJT75750.1"/>
    <property type="molecule type" value="Genomic_DNA"/>
</dbReference>
<dbReference type="Proteomes" id="UP000006039">
    <property type="component" value="Unassembled WGS sequence"/>
</dbReference>
<keyword evidence="3" id="KW-1185">Reference proteome</keyword>
<dbReference type="eggNOG" id="ENOG502T7VW">
    <property type="taxonomic scope" value="Eukaryota"/>
</dbReference>
<reference evidence="1" key="3">
    <citation type="submission" date="2010-09" db="EMBL/GenBank/DDBJ databases">
        <title>Annotation of Gaeumannomyces graminis var. tritici R3-111a-1.</title>
        <authorList>
            <consortium name="The Broad Institute Genome Sequencing Platform"/>
            <person name="Ma L.-J."/>
            <person name="Dead R."/>
            <person name="Young S.K."/>
            <person name="Zeng Q."/>
            <person name="Gargeya S."/>
            <person name="Fitzgerald M."/>
            <person name="Haas B."/>
            <person name="Abouelleil A."/>
            <person name="Alvarado L."/>
            <person name="Arachchi H.M."/>
            <person name="Berlin A."/>
            <person name="Brown A."/>
            <person name="Chapman S.B."/>
            <person name="Chen Z."/>
            <person name="Dunbar C."/>
            <person name="Freedman E."/>
            <person name="Gearin G."/>
            <person name="Gellesch M."/>
            <person name="Goldberg J."/>
            <person name="Griggs A."/>
            <person name="Gujja S."/>
            <person name="Heiman D."/>
            <person name="Howarth C."/>
            <person name="Larson L."/>
            <person name="Lui A."/>
            <person name="MacDonald P.J.P."/>
            <person name="Mehta T."/>
            <person name="Montmayeur A."/>
            <person name="Murphy C."/>
            <person name="Neiman D."/>
            <person name="Pearson M."/>
            <person name="Priest M."/>
            <person name="Roberts A."/>
            <person name="Saif S."/>
            <person name="Shea T."/>
            <person name="Shenoy N."/>
            <person name="Sisk P."/>
            <person name="Stolte C."/>
            <person name="Sykes S."/>
            <person name="Yandava C."/>
            <person name="Wortman J."/>
            <person name="Nusbaum C."/>
            <person name="Birren B."/>
        </authorList>
    </citation>
    <scope>NUCLEOTIDE SEQUENCE</scope>
    <source>
        <strain evidence="1">R3-111a-1</strain>
    </source>
</reference>
<dbReference type="AlphaFoldDB" id="J3NWL8"/>
<dbReference type="GeneID" id="20346138"/>
<accession>J3NWL8</accession>
<proteinExistence type="predicted"/>
<evidence type="ECO:0000313" key="1">
    <source>
        <dbReference type="EMBL" id="EJT75750.1"/>
    </source>
</evidence>
<protein>
    <submittedName>
        <fullName evidence="1 2">Uncharacterized protein</fullName>
    </submittedName>
</protein>